<dbReference type="PANTHER" id="PTHR42985">
    <property type="entry name" value="SODIUM-COUPLED MONOCARBOXYLATE TRANSPORTER"/>
    <property type="match status" value="1"/>
</dbReference>
<feature type="transmembrane region" description="Helical" evidence="7">
    <location>
        <begin position="112"/>
        <end position="133"/>
    </location>
</feature>
<comment type="caution">
    <text evidence="8">The sequence shown here is derived from an EMBL/GenBank/DDBJ whole genome shotgun (WGS) entry which is preliminary data.</text>
</comment>
<reference evidence="8" key="1">
    <citation type="submission" date="2013-04" db="EMBL/GenBank/DDBJ databases">
        <authorList>
            <person name="Qu J."/>
            <person name="Murali S.C."/>
            <person name="Bandaranaike D."/>
            <person name="Bellair M."/>
            <person name="Blankenburg K."/>
            <person name="Chao H."/>
            <person name="Dinh H."/>
            <person name="Doddapaneni H."/>
            <person name="Downs B."/>
            <person name="Dugan-Rocha S."/>
            <person name="Elkadiri S."/>
            <person name="Gnanaolivu R.D."/>
            <person name="Hernandez B."/>
            <person name="Javaid M."/>
            <person name="Jayaseelan J.C."/>
            <person name="Lee S."/>
            <person name="Li M."/>
            <person name="Ming W."/>
            <person name="Munidasa M."/>
            <person name="Muniz J."/>
            <person name="Nguyen L."/>
            <person name="Ongeri F."/>
            <person name="Osuji N."/>
            <person name="Pu L.-L."/>
            <person name="Puazo M."/>
            <person name="Qu C."/>
            <person name="Quiroz J."/>
            <person name="Raj R."/>
            <person name="Weissenberger G."/>
            <person name="Xin Y."/>
            <person name="Zou X."/>
            <person name="Han Y."/>
            <person name="Richards S."/>
            <person name="Worley K."/>
            <person name="Muzny D."/>
            <person name="Gibbs R."/>
        </authorList>
    </citation>
    <scope>NUCLEOTIDE SEQUENCE</scope>
    <source>
        <strain evidence="8">Sampled in the wild</strain>
    </source>
</reference>
<feature type="transmembrane region" description="Helical" evidence="7">
    <location>
        <begin position="172"/>
        <end position="190"/>
    </location>
</feature>
<dbReference type="InterPro" id="IPR051163">
    <property type="entry name" value="Sodium:Solute_Symporter_SSF"/>
</dbReference>
<accession>A0A8K0KQE6</accession>
<dbReference type="Proteomes" id="UP000792457">
    <property type="component" value="Unassembled WGS sequence"/>
</dbReference>
<reference evidence="8" key="2">
    <citation type="submission" date="2017-10" db="EMBL/GenBank/DDBJ databases">
        <title>Ladona fulva Genome sequencing and assembly.</title>
        <authorList>
            <person name="Murali S."/>
            <person name="Richards S."/>
            <person name="Bandaranaike D."/>
            <person name="Bellair M."/>
            <person name="Blankenburg K."/>
            <person name="Chao H."/>
            <person name="Dinh H."/>
            <person name="Doddapaneni H."/>
            <person name="Dugan-Rocha S."/>
            <person name="Elkadiri S."/>
            <person name="Gnanaolivu R."/>
            <person name="Hernandez B."/>
            <person name="Skinner E."/>
            <person name="Javaid M."/>
            <person name="Lee S."/>
            <person name="Li M."/>
            <person name="Ming W."/>
            <person name="Munidasa M."/>
            <person name="Muniz J."/>
            <person name="Nguyen L."/>
            <person name="Hughes D."/>
            <person name="Osuji N."/>
            <person name="Pu L.-L."/>
            <person name="Puazo M."/>
            <person name="Qu C."/>
            <person name="Quiroz J."/>
            <person name="Raj R."/>
            <person name="Weissenberger G."/>
            <person name="Xin Y."/>
            <person name="Zou X."/>
            <person name="Han Y."/>
            <person name="Worley K."/>
            <person name="Muzny D."/>
            <person name="Gibbs R."/>
        </authorList>
    </citation>
    <scope>NUCLEOTIDE SEQUENCE</scope>
    <source>
        <strain evidence="8">Sampled in the wild</strain>
    </source>
</reference>
<keyword evidence="9" id="KW-1185">Reference proteome</keyword>
<evidence type="ECO:0000256" key="4">
    <source>
        <dbReference type="ARBA" id="ARBA00023053"/>
    </source>
</evidence>
<dbReference type="GO" id="GO:0006814">
    <property type="term" value="P:sodium ion transport"/>
    <property type="evidence" value="ECO:0007669"/>
    <property type="project" value="UniProtKB-KW"/>
</dbReference>
<dbReference type="PANTHER" id="PTHR42985:SF40">
    <property type="entry name" value="LD47995P-RELATED"/>
    <property type="match status" value="1"/>
</dbReference>
<dbReference type="InterPro" id="IPR038377">
    <property type="entry name" value="Na/Glc_symporter_sf"/>
</dbReference>
<keyword evidence="7" id="KW-0812">Transmembrane</keyword>
<dbReference type="GO" id="GO:0005886">
    <property type="term" value="C:plasma membrane"/>
    <property type="evidence" value="ECO:0007669"/>
    <property type="project" value="UniProtKB-SubCell"/>
</dbReference>
<dbReference type="Gene3D" id="1.20.1730.10">
    <property type="entry name" value="Sodium/glucose cotransporter"/>
    <property type="match status" value="1"/>
</dbReference>
<keyword evidence="3" id="KW-1003">Cell membrane</keyword>
<comment type="subcellular location">
    <subcellularLocation>
        <location evidence="1">Cell membrane</location>
        <topology evidence="1">Multi-pass membrane protein</topology>
    </subcellularLocation>
</comment>
<keyword evidence="5" id="KW-0406">Ion transport</keyword>
<evidence type="ECO:0000313" key="9">
    <source>
        <dbReference type="Proteomes" id="UP000792457"/>
    </source>
</evidence>
<keyword evidence="6" id="KW-0739">Sodium transport</keyword>
<evidence type="ECO:0000256" key="5">
    <source>
        <dbReference type="ARBA" id="ARBA00023065"/>
    </source>
</evidence>
<name>A0A8K0KQE6_LADFU</name>
<organism evidence="8 9">
    <name type="scientific">Ladona fulva</name>
    <name type="common">Scarce chaser dragonfly</name>
    <name type="synonym">Libellula fulva</name>
    <dbReference type="NCBI Taxonomy" id="123851"/>
    <lineage>
        <taxon>Eukaryota</taxon>
        <taxon>Metazoa</taxon>
        <taxon>Ecdysozoa</taxon>
        <taxon>Arthropoda</taxon>
        <taxon>Hexapoda</taxon>
        <taxon>Insecta</taxon>
        <taxon>Pterygota</taxon>
        <taxon>Palaeoptera</taxon>
        <taxon>Odonata</taxon>
        <taxon>Epiprocta</taxon>
        <taxon>Anisoptera</taxon>
        <taxon>Libelluloidea</taxon>
        <taxon>Libellulidae</taxon>
        <taxon>Ladona</taxon>
    </lineage>
</organism>
<dbReference type="GO" id="GO:0015293">
    <property type="term" value="F:symporter activity"/>
    <property type="evidence" value="ECO:0007669"/>
    <property type="project" value="TreeGrafter"/>
</dbReference>
<evidence type="ECO:0000256" key="6">
    <source>
        <dbReference type="ARBA" id="ARBA00023201"/>
    </source>
</evidence>
<keyword evidence="7" id="KW-1133">Transmembrane helix</keyword>
<sequence length="243" mass="26664">MGSVEFPGNMIASTFSNFIGAADTMLNGITATTIIDFIRDVLGKHLTGTQLDSIMKYVCPGYGLLSMGLTYFMTDLDSSLQTFFGIVTVTGGIGIGASNLEAFFPWVNLKGVIGGATSSLAYLAWVTFAGLLADGYSDPERFFSANVGINNETLVIPTESVEEIISGCAAHYIWHTGMSIIIFIITGILISELTDFQDPKDFVQNFLLPSPKWLFNHLPSKLRKAFNLLCYKMKVMEHIEQKR</sequence>
<protein>
    <submittedName>
        <fullName evidence="8">Uncharacterized protein</fullName>
    </submittedName>
</protein>
<proteinExistence type="predicted"/>
<dbReference type="EMBL" id="KZ309024">
    <property type="protein sequence ID" value="KAG8236428.1"/>
    <property type="molecule type" value="Genomic_DNA"/>
</dbReference>
<keyword evidence="4" id="KW-0915">Sodium</keyword>
<feature type="transmembrane region" description="Helical" evidence="7">
    <location>
        <begin position="80"/>
        <end position="100"/>
    </location>
</feature>
<gene>
    <name evidence="8" type="ORF">J437_LFUL016933</name>
</gene>
<dbReference type="AlphaFoldDB" id="A0A8K0KQE6"/>
<evidence type="ECO:0000256" key="2">
    <source>
        <dbReference type="ARBA" id="ARBA00022448"/>
    </source>
</evidence>
<keyword evidence="2" id="KW-0813">Transport</keyword>
<keyword evidence="7" id="KW-0472">Membrane</keyword>
<evidence type="ECO:0000256" key="7">
    <source>
        <dbReference type="SAM" id="Phobius"/>
    </source>
</evidence>
<evidence type="ECO:0000256" key="3">
    <source>
        <dbReference type="ARBA" id="ARBA00022475"/>
    </source>
</evidence>
<evidence type="ECO:0000313" key="8">
    <source>
        <dbReference type="EMBL" id="KAG8236428.1"/>
    </source>
</evidence>
<evidence type="ECO:0000256" key="1">
    <source>
        <dbReference type="ARBA" id="ARBA00004651"/>
    </source>
</evidence>